<dbReference type="EMBL" id="DVNA01000153">
    <property type="protein sequence ID" value="HIU55527.1"/>
    <property type="molecule type" value="Genomic_DNA"/>
</dbReference>
<evidence type="ECO:0000259" key="6">
    <source>
        <dbReference type="Pfam" id="PF02837"/>
    </source>
</evidence>
<dbReference type="SUPFAM" id="SSF49785">
    <property type="entry name" value="Galactose-binding domain-like"/>
    <property type="match status" value="1"/>
</dbReference>
<organism evidence="7 8">
    <name type="scientific">Candidatus Gallibacteroides avistercoris</name>
    <dbReference type="NCBI Taxonomy" id="2840833"/>
    <lineage>
        <taxon>Bacteria</taxon>
        <taxon>Pseudomonadati</taxon>
        <taxon>Bacteroidota</taxon>
        <taxon>Bacteroidia</taxon>
        <taxon>Bacteroidales</taxon>
        <taxon>Bacteroidaceae</taxon>
        <taxon>Bacteroidaceae incertae sedis</taxon>
        <taxon>Candidatus Gallibacteroides</taxon>
    </lineage>
</organism>
<dbReference type="PANTHER" id="PTHR42732">
    <property type="entry name" value="BETA-GALACTOSIDASE"/>
    <property type="match status" value="1"/>
</dbReference>
<reference evidence="7" key="1">
    <citation type="submission" date="2020-10" db="EMBL/GenBank/DDBJ databases">
        <authorList>
            <person name="Gilroy R."/>
        </authorList>
    </citation>
    <scope>NUCLEOTIDE SEQUENCE</scope>
    <source>
        <strain evidence="7">CHK158-818</strain>
    </source>
</reference>
<dbReference type="GO" id="GO:0004553">
    <property type="term" value="F:hydrolase activity, hydrolyzing O-glycosyl compounds"/>
    <property type="evidence" value="ECO:0007669"/>
    <property type="project" value="InterPro"/>
</dbReference>
<evidence type="ECO:0000259" key="5">
    <source>
        <dbReference type="Pfam" id="PF02836"/>
    </source>
</evidence>
<dbReference type="SUPFAM" id="SSF49303">
    <property type="entry name" value="beta-Galactosidase/glucuronidase domain"/>
    <property type="match status" value="1"/>
</dbReference>
<proteinExistence type="inferred from homology"/>
<evidence type="ECO:0000256" key="1">
    <source>
        <dbReference type="ARBA" id="ARBA00007401"/>
    </source>
</evidence>
<dbReference type="InterPro" id="IPR051913">
    <property type="entry name" value="GH2_Domain-Containing"/>
</dbReference>
<comment type="similarity">
    <text evidence="1">Belongs to the glycosyl hydrolase 2 family.</text>
</comment>
<reference evidence="7" key="2">
    <citation type="journal article" date="2021" name="PeerJ">
        <title>Extensive microbial diversity within the chicken gut microbiome revealed by metagenomics and culture.</title>
        <authorList>
            <person name="Gilroy R."/>
            <person name="Ravi A."/>
            <person name="Getino M."/>
            <person name="Pursley I."/>
            <person name="Horton D.L."/>
            <person name="Alikhan N.F."/>
            <person name="Baker D."/>
            <person name="Gharbi K."/>
            <person name="Hall N."/>
            <person name="Watson M."/>
            <person name="Adriaenssens E.M."/>
            <person name="Foster-Nyarko E."/>
            <person name="Jarju S."/>
            <person name="Secka A."/>
            <person name="Antonio M."/>
            <person name="Oren A."/>
            <person name="Chaudhuri R.R."/>
            <person name="La Ragione R."/>
            <person name="Hildebrand F."/>
            <person name="Pallen M.J."/>
        </authorList>
    </citation>
    <scope>NUCLEOTIDE SEQUENCE</scope>
    <source>
        <strain evidence="7">CHK158-818</strain>
    </source>
</reference>
<evidence type="ECO:0000313" key="8">
    <source>
        <dbReference type="Proteomes" id="UP000824112"/>
    </source>
</evidence>
<keyword evidence="3" id="KW-0326">Glycosidase</keyword>
<dbReference type="InterPro" id="IPR013783">
    <property type="entry name" value="Ig-like_fold"/>
</dbReference>
<gene>
    <name evidence="7" type="ORF">IAB03_06970</name>
</gene>
<dbReference type="Gene3D" id="2.60.40.10">
    <property type="entry name" value="Immunoglobulins"/>
    <property type="match status" value="1"/>
</dbReference>
<dbReference type="GO" id="GO:0005975">
    <property type="term" value="P:carbohydrate metabolic process"/>
    <property type="evidence" value="ECO:0007669"/>
    <property type="project" value="InterPro"/>
</dbReference>
<comment type="caution">
    <text evidence="7">The sequence shown here is derived from an EMBL/GenBank/DDBJ whole genome shotgun (WGS) entry which is preliminary data.</text>
</comment>
<dbReference type="InterPro" id="IPR006102">
    <property type="entry name" value="Ig-like_GH2"/>
</dbReference>
<dbReference type="Pfam" id="PF02837">
    <property type="entry name" value="Glyco_hydro_2_N"/>
    <property type="match status" value="1"/>
</dbReference>
<sequence>MKKKFIISLALSLLIGKGVENLQAQNETRKFTLPTPWTAEALQAETPLPEYPRPQLTRQQWLNLNGRWDYMANPESETPVTASIPPAFPANPEKILVPFPPESELSGITRKSDSCMWYRRTFTIPQEWKKKQVLLNFGAVDRICTVFVNGEKVGSHTGGYGAFSMNITDFLKSGENVLVVGAYDPNDGRAASGKNSPEGDYTFTSGIWQTVWLEPVEKQYISHIRIVPDVKNSRLEVTAYTDEDALQVVASTHTEGQEISQSSGKSNTRFYLPVPNPHVWSPDDPFLYDLTIQLKNNKGKIVDEVGSYFGMRSVELKEIDGIMRPTLNGEFIFHLGLLDQGYWPDGIFTAPTDEALLCDIELAKNAGFNVIRKHIKVEPQRWYYHCDRLGLMVWQDMPNLWYPDGNDSVAVRKQFREELKTMIDQHINAPSIVMWVPFNENWGAFEVTDITNWVKQYDPHRLVNGNSGFNYAPGYRKAYGDPGNGNFVDMHHYGRIEPRAMPKPDEKRAASLGEFGGKGLFMRGHMWPVRNDAYEMMLNKEQLTDTYVMMLTELEQMINYFGLSAAIYTQTTDVEHEINGLVTYDRQVGKMDLNKVREINRSVIECTRKR</sequence>
<evidence type="ECO:0000259" key="4">
    <source>
        <dbReference type="Pfam" id="PF00703"/>
    </source>
</evidence>
<feature type="domain" description="Glycosyl hydrolases family 2 sugar binding" evidence="6">
    <location>
        <begin position="110"/>
        <end position="213"/>
    </location>
</feature>
<dbReference type="InterPro" id="IPR006103">
    <property type="entry name" value="Glyco_hydro_2_cat"/>
</dbReference>
<keyword evidence="2" id="KW-0378">Hydrolase</keyword>
<dbReference type="InterPro" id="IPR008979">
    <property type="entry name" value="Galactose-bd-like_sf"/>
</dbReference>
<dbReference type="Pfam" id="PF00703">
    <property type="entry name" value="Glyco_hydro_2"/>
    <property type="match status" value="1"/>
</dbReference>
<protein>
    <submittedName>
        <fullName evidence="7">Beta-glycosidase</fullName>
    </submittedName>
</protein>
<dbReference type="Gene3D" id="2.60.120.260">
    <property type="entry name" value="Galactose-binding domain-like"/>
    <property type="match status" value="1"/>
</dbReference>
<dbReference type="PANTHER" id="PTHR42732:SF2">
    <property type="entry name" value="BETA-MANNOSIDASE"/>
    <property type="match status" value="1"/>
</dbReference>
<feature type="domain" description="Glycoside hydrolase family 2 immunoglobulin-like beta-sandwich" evidence="4">
    <location>
        <begin position="224"/>
        <end position="312"/>
    </location>
</feature>
<dbReference type="InterPro" id="IPR017853">
    <property type="entry name" value="GH"/>
</dbReference>
<dbReference type="InterPro" id="IPR006104">
    <property type="entry name" value="Glyco_hydro_2_N"/>
</dbReference>
<dbReference type="Proteomes" id="UP000824112">
    <property type="component" value="Unassembled WGS sequence"/>
</dbReference>
<accession>A0A9D1M8N8</accession>
<dbReference type="Gene3D" id="3.20.20.80">
    <property type="entry name" value="Glycosidases"/>
    <property type="match status" value="1"/>
</dbReference>
<evidence type="ECO:0000313" key="7">
    <source>
        <dbReference type="EMBL" id="HIU55527.1"/>
    </source>
</evidence>
<dbReference type="AlphaFoldDB" id="A0A9D1M8N8"/>
<name>A0A9D1M8N8_9BACT</name>
<dbReference type="Pfam" id="PF02836">
    <property type="entry name" value="Glyco_hydro_2_C"/>
    <property type="match status" value="1"/>
</dbReference>
<evidence type="ECO:0000256" key="2">
    <source>
        <dbReference type="ARBA" id="ARBA00022801"/>
    </source>
</evidence>
<evidence type="ECO:0000256" key="3">
    <source>
        <dbReference type="ARBA" id="ARBA00023295"/>
    </source>
</evidence>
<feature type="domain" description="Glycoside hydrolase family 2 catalytic" evidence="5">
    <location>
        <begin position="354"/>
        <end position="467"/>
    </location>
</feature>
<dbReference type="InterPro" id="IPR036156">
    <property type="entry name" value="Beta-gal/glucu_dom_sf"/>
</dbReference>
<dbReference type="SUPFAM" id="SSF51445">
    <property type="entry name" value="(Trans)glycosidases"/>
    <property type="match status" value="1"/>
</dbReference>